<keyword evidence="1" id="KW-0472">Membrane</keyword>
<dbReference type="GO" id="GO:0046819">
    <property type="term" value="P:protein secretion by the type V secretion system"/>
    <property type="evidence" value="ECO:0007669"/>
    <property type="project" value="TreeGrafter"/>
</dbReference>
<keyword evidence="8" id="KW-1185">Reference proteome</keyword>
<dbReference type="Gene3D" id="2.40.160.50">
    <property type="entry name" value="membrane protein fhac: a member of the omp85/tpsb transporter family"/>
    <property type="match status" value="1"/>
</dbReference>
<evidence type="ECO:0000313" key="8">
    <source>
        <dbReference type="Proteomes" id="UP001176961"/>
    </source>
</evidence>
<evidence type="ECO:0000259" key="5">
    <source>
        <dbReference type="Pfam" id="PF03865"/>
    </source>
</evidence>
<evidence type="ECO:0000256" key="4">
    <source>
        <dbReference type="SAM" id="MobiDB-lite"/>
    </source>
</evidence>
<feature type="region of interest" description="Disordered" evidence="4">
    <location>
        <begin position="34"/>
        <end position="59"/>
    </location>
</feature>
<protein>
    <recommendedName>
        <fullName evidence="9">ShlB/FhaC/HecB family hemolysin secretion/activation protein</fullName>
    </recommendedName>
</protein>
<feature type="domain" description="Haemolysin activator HlyB C-terminal" evidence="5">
    <location>
        <begin position="211"/>
        <end position="471"/>
    </location>
</feature>
<keyword evidence="2" id="KW-0812">Transmembrane</keyword>
<keyword evidence="3" id="KW-0998">Cell outer membrane</keyword>
<dbReference type="Gene3D" id="3.10.20.310">
    <property type="entry name" value="membrane protein fhac"/>
    <property type="match status" value="1"/>
</dbReference>
<dbReference type="Proteomes" id="UP001176961">
    <property type="component" value="Unassembled WGS sequence"/>
</dbReference>
<evidence type="ECO:0000313" key="7">
    <source>
        <dbReference type="EMBL" id="CAJ0610667.1"/>
    </source>
</evidence>
<dbReference type="InterPro" id="IPR051544">
    <property type="entry name" value="TPS_OM_transporter"/>
</dbReference>
<sequence length="570" mass="61917">MTSHGRRGVTRVLLGSQTAEVLARSTLPVLHCLSRRRPPPADIPASGHPVARHGRAYRQPDPAGAWFPSDVGEHPQRGITPAHVQAVLDAYFAHLAQGADVAVLDFAQLQGAADAVTAAYRKAGFLVSVAYLPPQKLDAEGRIEVRVLEGRIGKVVVQGNQRYRSHTLSNVAERLRGQPLRQADIDSALLYARDLPGVSVSSVLQPGENVGETDLVLVARESGRPYEISTSVDNHGTELTGRGRAQLGVTWNSPLGLGDVFAASGTYAFDPQASRAGALSYSVPLQAVQGLSVLAGANRSELEVDDGILRGFKLKGPASQAYAGADWKFINRPDLQVTSSARYIRESSRFEALGLVLSKQKYDVAEVGASVRHNDARWHGINLAQLSLRQSLRDRSADFDAINPTRDSRFNVVRLGLLRLQYLSRSQRLLFKFNGQYSNNSLPALEQFQVGGNDSVRGYAQGETLGDRGWYGALEYHVDAPGFGDVASPFRGVPWREVLELDVFADQARVFDVDGLEAPADLASVGMGATFRLRQWKNLELRVAAAKPTSALRPGDGRDVRVYARLGLTF</sequence>
<dbReference type="Pfam" id="PF08479">
    <property type="entry name" value="POTRA_2"/>
    <property type="match status" value="1"/>
</dbReference>
<dbReference type="InterPro" id="IPR013686">
    <property type="entry name" value="Polypept-transport_assoc_ShlB"/>
</dbReference>
<dbReference type="Pfam" id="PF03865">
    <property type="entry name" value="ShlB"/>
    <property type="match status" value="1"/>
</dbReference>
<accession>A0AA36HH89</accession>
<organism evidence="7 8">
    <name type="scientific">Cylicocyclus nassatus</name>
    <name type="common">Nematode worm</name>
    <dbReference type="NCBI Taxonomy" id="53992"/>
    <lineage>
        <taxon>Eukaryota</taxon>
        <taxon>Metazoa</taxon>
        <taxon>Ecdysozoa</taxon>
        <taxon>Nematoda</taxon>
        <taxon>Chromadorea</taxon>
        <taxon>Rhabditida</taxon>
        <taxon>Rhabditina</taxon>
        <taxon>Rhabditomorpha</taxon>
        <taxon>Strongyloidea</taxon>
        <taxon>Strongylidae</taxon>
        <taxon>Cylicocyclus</taxon>
    </lineage>
</organism>
<name>A0AA36HH89_CYLNA</name>
<evidence type="ECO:0000256" key="2">
    <source>
        <dbReference type="ARBA" id="ARBA00022692"/>
    </source>
</evidence>
<evidence type="ECO:0000256" key="1">
    <source>
        <dbReference type="ARBA" id="ARBA00022452"/>
    </source>
</evidence>
<proteinExistence type="predicted"/>
<evidence type="ECO:0008006" key="9">
    <source>
        <dbReference type="Google" id="ProtNLM"/>
    </source>
</evidence>
<dbReference type="PANTHER" id="PTHR34597">
    <property type="entry name" value="SLR1661 PROTEIN"/>
    <property type="match status" value="1"/>
</dbReference>
<keyword evidence="1" id="KW-1134">Transmembrane beta strand</keyword>
<evidence type="ECO:0000259" key="6">
    <source>
        <dbReference type="Pfam" id="PF08479"/>
    </source>
</evidence>
<dbReference type="GO" id="GO:0008320">
    <property type="term" value="F:protein transmembrane transporter activity"/>
    <property type="evidence" value="ECO:0007669"/>
    <property type="project" value="TreeGrafter"/>
</dbReference>
<evidence type="ECO:0000256" key="3">
    <source>
        <dbReference type="ARBA" id="ARBA00023237"/>
    </source>
</evidence>
<dbReference type="AlphaFoldDB" id="A0AA36HH89"/>
<reference evidence="7" key="1">
    <citation type="submission" date="2023-07" db="EMBL/GenBank/DDBJ databases">
        <authorList>
            <consortium name="CYATHOMIX"/>
        </authorList>
    </citation>
    <scope>NUCLEOTIDE SEQUENCE</scope>
    <source>
        <strain evidence="7">N/A</strain>
    </source>
</reference>
<comment type="caution">
    <text evidence="7">The sequence shown here is derived from an EMBL/GenBank/DDBJ whole genome shotgun (WGS) entry which is preliminary data.</text>
</comment>
<dbReference type="InterPro" id="IPR005565">
    <property type="entry name" value="Hemolysn_activator_HlyB_C"/>
</dbReference>
<feature type="domain" description="Polypeptide-transport-associated ShlB-type" evidence="6">
    <location>
        <begin position="89"/>
        <end position="150"/>
    </location>
</feature>
<dbReference type="PANTHER" id="PTHR34597:SF1">
    <property type="entry name" value="HEME_HEMOPEXIN TRANSPORTER PROTEIN HUXB"/>
    <property type="match status" value="1"/>
</dbReference>
<gene>
    <name evidence="7" type="ORF">CYNAS_LOCUS22650</name>
</gene>
<dbReference type="EMBL" id="CATQJL010000344">
    <property type="protein sequence ID" value="CAJ0610667.1"/>
    <property type="molecule type" value="Genomic_DNA"/>
</dbReference>